<keyword evidence="1" id="KW-1133">Transmembrane helix</keyword>
<feature type="transmembrane region" description="Helical" evidence="1">
    <location>
        <begin position="6"/>
        <end position="25"/>
    </location>
</feature>
<name>A0A4V2Z6Z9_9RHOB</name>
<feature type="transmembrane region" description="Helical" evidence="1">
    <location>
        <begin position="120"/>
        <end position="145"/>
    </location>
</feature>
<proteinExistence type="predicted"/>
<accession>A0A4V2Z6Z9</accession>
<comment type="caution">
    <text evidence="2">The sequence shown here is derived from an EMBL/GenBank/DDBJ whole genome shotgun (WGS) entry which is preliminary data.</text>
</comment>
<dbReference type="EMBL" id="SMFP01000018">
    <property type="protein sequence ID" value="TDE34646.1"/>
    <property type="molecule type" value="Genomic_DNA"/>
</dbReference>
<gene>
    <name evidence="2" type="ORF">E1B25_19100</name>
</gene>
<evidence type="ECO:0000256" key="1">
    <source>
        <dbReference type="SAM" id="Phobius"/>
    </source>
</evidence>
<evidence type="ECO:0008006" key="4">
    <source>
        <dbReference type="Google" id="ProtNLM"/>
    </source>
</evidence>
<sequence length="146" mass="15790">MSLRLAPSHAVFLAIVLAFTVAMNYSAITAKFALNNLVILVPASVLALILIGTILLSRPIPEDVPEESLRKTLGDLLLLGLFCGFCSLMFVIGFDVATFFFIWIGIVVCGERSLWKPPAFALAFAVVVTTTFGALFPFPIVTLVLQ</sequence>
<dbReference type="AlphaFoldDB" id="A0A4V2Z6Z9"/>
<keyword evidence="3" id="KW-1185">Reference proteome</keyword>
<protein>
    <recommendedName>
        <fullName evidence="4">Tripartite tricarboxylate transporter TctB family protein</fullName>
    </recommendedName>
</protein>
<feature type="transmembrane region" description="Helical" evidence="1">
    <location>
        <begin position="76"/>
        <end position="108"/>
    </location>
</feature>
<dbReference type="Proteomes" id="UP000294662">
    <property type="component" value="Unassembled WGS sequence"/>
</dbReference>
<evidence type="ECO:0000313" key="2">
    <source>
        <dbReference type="EMBL" id="TDE34646.1"/>
    </source>
</evidence>
<feature type="transmembrane region" description="Helical" evidence="1">
    <location>
        <begin position="37"/>
        <end position="56"/>
    </location>
</feature>
<organism evidence="2 3">
    <name type="scientific">Antarcticimicrobium sediminis</name>
    <dbReference type="NCBI Taxonomy" id="2546227"/>
    <lineage>
        <taxon>Bacteria</taxon>
        <taxon>Pseudomonadati</taxon>
        <taxon>Pseudomonadota</taxon>
        <taxon>Alphaproteobacteria</taxon>
        <taxon>Rhodobacterales</taxon>
        <taxon>Paracoccaceae</taxon>
        <taxon>Antarcticimicrobium</taxon>
    </lineage>
</organism>
<evidence type="ECO:0000313" key="3">
    <source>
        <dbReference type="Proteomes" id="UP000294662"/>
    </source>
</evidence>
<keyword evidence="1" id="KW-0812">Transmembrane</keyword>
<keyword evidence="1" id="KW-0472">Membrane</keyword>
<reference evidence="2 3" key="1">
    <citation type="submission" date="2019-03" db="EMBL/GenBank/DDBJ databases">
        <authorList>
            <person name="Zhang S."/>
        </authorList>
    </citation>
    <scope>NUCLEOTIDE SEQUENCE [LARGE SCALE GENOMIC DNA]</scope>
    <source>
        <strain evidence="2 3">S4J41</strain>
    </source>
</reference>
<dbReference type="OrthoDB" id="8453977at2"/>
<dbReference type="RefSeq" id="WP_132831188.1">
    <property type="nucleotide sequence ID" value="NZ_SMFP01000018.1"/>
</dbReference>